<dbReference type="AlphaFoldDB" id="A0A318J4G9"/>
<keyword evidence="1" id="KW-0732">Signal</keyword>
<gene>
    <name evidence="2" type="ORF">DFR42_107181</name>
</gene>
<evidence type="ECO:0008006" key="4">
    <source>
        <dbReference type="Google" id="ProtNLM"/>
    </source>
</evidence>
<dbReference type="Proteomes" id="UP000247792">
    <property type="component" value="Unassembled WGS sequence"/>
</dbReference>
<sequence length="189" mass="21058">MKNIQCAYLFLHVLFLPAALIAKESFAALAVVQTETYVQEAPAGMASGSVQLVAAGEIVNIKKRQADWIWIVRKNGHPGGWISAGKVISQHQFSPVYKWKDPSRIKVGGGDYEAHYKLRRDGSFAVEETAMRGEDGYHLVKRYGRLQRHGKLVWARVGNETLIANRIFLLHVEDGSCQLVDNIAACDTH</sequence>
<evidence type="ECO:0000313" key="3">
    <source>
        <dbReference type="Proteomes" id="UP000247792"/>
    </source>
</evidence>
<keyword evidence="3" id="KW-1185">Reference proteome</keyword>
<protein>
    <recommendedName>
        <fullName evidence="4">SH3 domain-containing protein</fullName>
    </recommendedName>
</protein>
<dbReference type="RefSeq" id="WP_110256761.1">
    <property type="nucleotide sequence ID" value="NZ_QJKB01000007.1"/>
</dbReference>
<name>A0A318J4G9_9BURK</name>
<feature type="signal peptide" evidence="1">
    <location>
        <begin position="1"/>
        <end position="27"/>
    </location>
</feature>
<dbReference type="OrthoDB" id="177316at2"/>
<accession>A0A318J4G9</accession>
<evidence type="ECO:0000313" key="2">
    <source>
        <dbReference type="EMBL" id="PXX41530.1"/>
    </source>
</evidence>
<proteinExistence type="predicted"/>
<reference evidence="2 3" key="1">
    <citation type="submission" date="2018-05" db="EMBL/GenBank/DDBJ databases">
        <title>Genomic Encyclopedia of Type Strains, Phase IV (KMG-IV): sequencing the most valuable type-strain genomes for metagenomic binning, comparative biology and taxonomic classification.</title>
        <authorList>
            <person name="Goeker M."/>
        </authorList>
    </citation>
    <scope>NUCLEOTIDE SEQUENCE [LARGE SCALE GENOMIC DNA]</scope>
    <source>
        <strain evidence="2 3">DSM 19792</strain>
    </source>
</reference>
<feature type="chain" id="PRO_5016468470" description="SH3 domain-containing protein" evidence="1">
    <location>
        <begin position="28"/>
        <end position="189"/>
    </location>
</feature>
<dbReference type="EMBL" id="QJKB01000007">
    <property type="protein sequence ID" value="PXX41530.1"/>
    <property type="molecule type" value="Genomic_DNA"/>
</dbReference>
<evidence type="ECO:0000256" key="1">
    <source>
        <dbReference type="SAM" id="SignalP"/>
    </source>
</evidence>
<organism evidence="2 3">
    <name type="scientific">Undibacterium pigrum</name>
    <dbReference type="NCBI Taxonomy" id="401470"/>
    <lineage>
        <taxon>Bacteria</taxon>
        <taxon>Pseudomonadati</taxon>
        <taxon>Pseudomonadota</taxon>
        <taxon>Betaproteobacteria</taxon>
        <taxon>Burkholderiales</taxon>
        <taxon>Oxalobacteraceae</taxon>
        <taxon>Undibacterium</taxon>
    </lineage>
</organism>
<comment type="caution">
    <text evidence="2">The sequence shown here is derived from an EMBL/GenBank/DDBJ whole genome shotgun (WGS) entry which is preliminary data.</text>
</comment>